<evidence type="ECO:0000256" key="1">
    <source>
        <dbReference type="SAM" id="MobiDB-lite"/>
    </source>
</evidence>
<dbReference type="Proteomes" id="UP000298663">
    <property type="component" value="Unassembled WGS sequence"/>
</dbReference>
<sequence>MSSQKSAFRDSPPAVNFFTSVDDENSDLSEAAVTERAETEQRRLEQLKKMTASGDATLKSVDSEIFDNGPFQQGFHGGAANGHVVSSPFEISHYPIEIQEGKIALQRQISNRARLESSNYLERDQLCLSPMSGNGIAEELERECLSPQHIEMHTFRDAIDVNYQRMALTGEELSGVPLEDLKSAAALLIEALKLREEYMDRIGSRFPNTTKHFISNHFPKNLPKYRKKNTEQTN</sequence>
<gene>
    <name evidence="2" type="ORF">L596_014929</name>
</gene>
<protein>
    <submittedName>
        <fullName evidence="2">Uncharacterized protein</fullName>
    </submittedName>
</protein>
<name>A0A4U5NDN7_STECR</name>
<dbReference type="AlphaFoldDB" id="A0A4U5NDN7"/>
<keyword evidence="3" id="KW-1185">Reference proteome</keyword>
<proteinExistence type="predicted"/>
<feature type="region of interest" description="Disordered" evidence="1">
    <location>
        <begin position="1"/>
        <end position="39"/>
    </location>
</feature>
<organism evidence="2 3">
    <name type="scientific">Steinernema carpocapsae</name>
    <name type="common">Entomopathogenic nematode</name>
    <dbReference type="NCBI Taxonomy" id="34508"/>
    <lineage>
        <taxon>Eukaryota</taxon>
        <taxon>Metazoa</taxon>
        <taxon>Ecdysozoa</taxon>
        <taxon>Nematoda</taxon>
        <taxon>Chromadorea</taxon>
        <taxon>Rhabditida</taxon>
        <taxon>Tylenchina</taxon>
        <taxon>Panagrolaimomorpha</taxon>
        <taxon>Strongyloidoidea</taxon>
        <taxon>Steinernematidae</taxon>
        <taxon>Steinernema</taxon>
    </lineage>
</organism>
<dbReference type="OrthoDB" id="1723809at2759"/>
<reference evidence="2 3" key="1">
    <citation type="journal article" date="2015" name="Genome Biol.">
        <title>Comparative genomics of Steinernema reveals deeply conserved gene regulatory networks.</title>
        <authorList>
            <person name="Dillman A.R."/>
            <person name="Macchietto M."/>
            <person name="Porter C.F."/>
            <person name="Rogers A."/>
            <person name="Williams B."/>
            <person name="Antoshechkin I."/>
            <person name="Lee M.M."/>
            <person name="Goodwin Z."/>
            <person name="Lu X."/>
            <person name="Lewis E.E."/>
            <person name="Goodrich-Blair H."/>
            <person name="Stock S.P."/>
            <person name="Adams B.J."/>
            <person name="Sternberg P.W."/>
            <person name="Mortazavi A."/>
        </authorList>
    </citation>
    <scope>NUCLEOTIDE SEQUENCE [LARGE SCALE GENOMIC DNA]</scope>
    <source>
        <strain evidence="2 3">ALL</strain>
    </source>
</reference>
<evidence type="ECO:0000313" key="3">
    <source>
        <dbReference type="Proteomes" id="UP000298663"/>
    </source>
</evidence>
<comment type="caution">
    <text evidence="2">The sequence shown here is derived from an EMBL/GenBank/DDBJ whole genome shotgun (WGS) entry which is preliminary data.</text>
</comment>
<evidence type="ECO:0000313" key="2">
    <source>
        <dbReference type="EMBL" id="TKR80968.1"/>
    </source>
</evidence>
<dbReference type="EMBL" id="AZBU02000004">
    <property type="protein sequence ID" value="TKR80968.1"/>
    <property type="molecule type" value="Genomic_DNA"/>
</dbReference>
<accession>A0A4U5NDN7</accession>
<reference evidence="2 3" key="2">
    <citation type="journal article" date="2019" name="G3 (Bethesda)">
        <title>Hybrid Assembly of the Genome of the Entomopathogenic Nematode Steinernema carpocapsae Identifies the X-Chromosome.</title>
        <authorList>
            <person name="Serra L."/>
            <person name="Macchietto M."/>
            <person name="Macias-Munoz A."/>
            <person name="McGill C.J."/>
            <person name="Rodriguez I.M."/>
            <person name="Rodriguez B."/>
            <person name="Murad R."/>
            <person name="Mortazavi A."/>
        </authorList>
    </citation>
    <scope>NUCLEOTIDE SEQUENCE [LARGE SCALE GENOMIC DNA]</scope>
    <source>
        <strain evidence="2 3">ALL</strain>
    </source>
</reference>